<dbReference type="EMBL" id="GHKJ01000568">
    <property type="protein sequence ID" value="MOY45598.1"/>
    <property type="molecule type" value="Transcribed_RNA"/>
</dbReference>
<name>A0A4P6D7R4_RHOPR</name>
<feature type="signal peptide" evidence="2">
    <location>
        <begin position="1"/>
        <end position="19"/>
    </location>
</feature>
<feature type="coiled-coil region" evidence="1">
    <location>
        <begin position="55"/>
        <end position="110"/>
    </location>
</feature>
<protein>
    <submittedName>
        <fullName evidence="3">Uncharacterized protein</fullName>
    </submittedName>
</protein>
<reference evidence="3" key="1">
    <citation type="submission" date="2019-04" db="EMBL/GenBank/DDBJ databases">
        <title>Analysis of the testis transcriptome of the Chagas disease vector Rhodnius prolixus.</title>
        <authorList>
            <person name="Cesar J."/>
            <person name="Ribeiro J.M."/>
            <person name="Pereira M.H."/>
            <person name="Araujo R.N."/>
            <person name="Gontijo N.F."/>
            <person name="Pessoa G."/>
            <person name="Sant'Anna M.V."/>
            <person name="Sorgine M.H."/>
            <person name="Majerowicz D."/>
            <person name="Carvalho A.B."/>
            <person name="Braz G."/>
            <person name="Mesquita R."/>
            <person name="Lagerblad P.O."/>
            <person name="Koerich L.B."/>
        </authorList>
    </citation>
    <scope>NUCLEOTIDE SEQUENCE</scope>
</reference>
<evidence type="ECO:0000313" key="3">
    <source>
        <dbReference type="EMBL" id="MOY45598.1"/>
    </source>
</evidence>
<evidence type="ECO:0000256" key="1">
    <source>
        <dbReference type="SAM" id="Coils"/>
    </source>
</evidence>
<proteinExistence type="predicted"/>
<dbReference type="AlphaFoldDB" id="A0A4P6D7R4"/>
<evidence type="ECO:0000256" key="2">
    <source>
        <dbReference type="SAM" id="SignalP"/>
    </source>
</evidence>
<sequence>MSAAILMLITLSQLMLTPSASILKNELYTFMAQDGNRTEMATSGEFVRPPKLVDTTIIKNKLHELQNNVNKLAEDILNKNQNVDDIKNVISAMEKEIENLNKLYDDKDREISLTQTKFQNIISDLLAKYINREQEIAKLKYEEAIDHRYYQFAAVKFVTIENETSAENLVRSVYEEIGDLPSMLEFADHVNDLERKLLIYRAIANSNSFRYCLNCNIILTCKKLLEVLDSNKITGELEKTISNTLNLFNAIIRKNLFGFCIRNSMKEDPETVKFFVERFCLSGLQFGILAKSGIHDYSGYCYPINSIYSLLQ</sequence>
<feature type="chain" id="PRO_5021031945" evidence="2">
    <location>
        <begin position="20"/>
        <end position="312"/>
    </location>
</feature>
<keyword evidence="2" id="KW-0732">Signal</keyword>
<keyword evidence="1" id="KW-0175">Coiled coil</keyword>
<dbReference type="VEuPathDB" id="VectorBase:RPRC015043"/>
<accession>A0A4P6D7R4</accession>
<organism evidence="3">
    <name type="scientific">Rhodnius prolixus</name>
    <name type="common">Triatomid bug</name>
    <dbReference type="NCBI Taxonomy" id="13249"/>
    <lineage>
        <taxon>Eukaryota</taxon>
        <taxon>Metazoa</taxon>
        <taxon>Ecdysozoa</taxon>
        <taxon>Arthropoda</taxon>
        <taxon>Hexapoda</taxon>
        <taxon>Insecta</taxon>
        <taxon>Pterygota</taxon>
        <taxon>Neoptera</taxon>
        <taxon>Paraneoptera</taxon>
        <taxon>Hemiptera</taxon>
        <taxon>Heteroptera</taxon>
        <taxon>Panheteroptera</taxon>
        <taxon>Cimicomorpha</taxon>
        <taxon>Reduviidae</taxon>
        <taxon>Triatominae</taxon>
        <taxon>Rhodnius</taxon>
    </lineage>
</organism>